<evidence type="ECO:0000256" key="6">
    <source>
        <dbReference type="ARBA" id="ARBA00022692"/>
    </source>
</evidence>
<feature type="transmembrane region" description="Helical" evidence="13">
    <location>
        <begin position="44"/>
        <end position="62"/>
    </location>
</feature>
<evidence type="ECO:0000256" key="1">
    <source>
        <dbReference type="ARBA" id="ARBA00003878"/>
    </source>
</evidence>
<dbReference type="Proteomes" id="UP000233120">
    <property type="component" value="Unassembled WGS sequence"/>
</dbReference>
<dbReference type="GeneTree" id="ENSGT00960000186612"/>
<dbReference type="InterPro" id="IPR004072">
    <property type="entry name" value="Vmron_rcpt_1"/>
</dbReference>
<sequence>SSRDVAIGMMFLSQTTVGILGNFSLLYHYLFLDHTVCRLRCTDLIFKHLAIANCLILLYNGVPQTIVAFGLKYFINDFECNLLLYVQIVGRGVSIGNTCLLSVFQTIMISPVNSCLKDLKVKAPKYIGFSISLCWILHMVVNFIFLICFLYLSSKWIPPNILKTRDLGYLLLEVLFSVLIIWASGSMIFILYRHKQQVQYIHRTHASPGSSPESRATKSILVLASTFVSSYTLSSMFHTSILWLANISKLISLCFPTVSPFLLMSCDSNVSRLFFVWTR</sequence>
<dbReference type="Gene3D" id="1.20.1070.10">
    <property type="entry name" value="Rhodopsin 7-helix transmembrane proteins"/>
    <property type="match status" value="1"/>
</dbReference>
<dbReference type="AlphaFoldDB" id="A0A2K6BJG9"/>
<evidence type="ECO:0000313" key="15">
    <source>
        <dbReference type="Proteomes" id="UP000233120"/>
    </source>
</evidence>
<evidence type="ECO:0000256" key="10">
    <source>
        <dbReference type="ARBA" id="ARBA00023170"/>
    </source>
</evidence>
<evidence type="ECO:0000256" key="2">
    <source>
        <dbReference type="ARBA" id="ARBA00004651"/>
    </source>
</evidence>
<proteinExistence type="inferred from homology"/>
<dbReference type="FunFam" id="1.20.1070.10:FF:000033">
    <property type="entry name" value="Vomeronasal type-1 receptor"/>
    <property type="match status" value="1"/>
</dbReference>
<keyword evidence="9 13" id="KW-0472">Membrane</keyword>
<accession>A0A2K6BJG9</accession>
<evidence type="ECO:0000256" key="4">
    <source>
        <dbReference type="ARBA" id="ARBA00022475"/>
    </source>
</evidence>
<comment type="subcellular location">
    <subcellularLocation>
        <location evidence="2 13">Cell membrane</location>
        <topology evidence="2 13">Multi-pass membrane protein</topology>
    </subcellularLocation>
</comment>
<evidence type="ECO:0000313" key="14">
    <source>
        <dbReference type="Ensembl" id="ENSMNEP00000011550.1"/>
    </source>
</evidence>
<keyword evidence="12 13" id="KW-0807">Transducer</keyword>
<evidence type="ECO:0000256" key="12">
    <source>
        <dbReference type="ARBA" id="ARBA00023224"/>
    </source>
</evidence>
<feature type="transmembrane region" description="Helical" evidence="13">
    <location>
        <begin position="167"/>
        <end position="192"/>
    </location>
</feature>
<feature type="transmembrane region" description="Helical" evidence="13">
    <location>
        <begin position="126"/>
        <end position="152"/>
    </location>
</feature>
<reference evidence="14" key="1">
    <citation type="submission" date="2025-08" db="UniProtKB">
        <authorList>
            <consortium name="Ensembl"/>
        </authorList>
    </citation>
    <scope>IDENTIFICATION</scope>
</reference>
<dbReference type="OMA" id="CFSWIRN"/>
<dbReference type="GO" id="GO:0019236">
    <property type="term" value="P:response to pheromone"/>
    <property type="evidence" value="ECO:0007669"/>
    <property type="project" value="UniProtKB-KW"/>
</dbReference>
<protein>
    <recommendedName>
        <fullName evidence="13">Vomeronasal type-1 receptor</fullName>
    </recommendedName>
</protein>
<reference evidence="14" key="2">
    <citation type="submission" date="2025-09" db="UniProtKB">
        <authorList>
            <consortium name="Ensembl"/>
        </authorList>
    </citation>
    <scope>IDENTIFICATION</scope>
</reference>
<dbReference type="GO" id="GO:0005886">
    <property type="term" value="C:plasma membrane"/>
    <property type="evidence" value="ECO:0007669"/>
    <property type="project" value="UniProtKB-SubCell"/>
</dbReference>
<dbReference type="Pfam" id="PF03402">
    <property type="entry name" value="V1R"/>
    <property type="match status" value="1"/>
</dbReference>
<keyword evidence="10 13" id="KW-0675">Receptor</keyword>
<dbReference type="Ensembl" id="ENSMNET00000035732.1">
    <property type="protein sequence ID" value="ENSMNEP00000011550.1"/>
    <property type="gene ID" value="ENSMNEG00000030114.1"/>
</dbReference>
<keyword evidence="15" id="KW-1185">Reference proteome</keyword>
<evidence type="ECO:0000256" key="9">
    <source>
        <dbReference type="ARBA" id="ARBA00023136"/>
    </source>
</evidence>
<comment type="function">
    <text evidence="1">Putative pheromone receptor.</text>
</comment>
<evidence type="ECO:0000256" key="3">
    <source>
        <dbReference type="ARBA" id="ARBA00010663"/>
    </source>
</evidence>
<feature type="transmembrane region" description="Helical" evidence="13">
    <location>
        <begin position="6"/>
        <end position="32"/>
    </location>
</feature>
<feature type="transmembrane region" description="Helical" evidence="13">
    <location>
        <begin position="82"/>
        <end position="105"/>
    </location>
</feature>
<keyword evidence="4 13" id="KW-1003">Cell membrane</keyword>
<name>A0A2K6BJG9_MACNE</name>
<evidence type="ECO:0000256" key="8">
    <source>
        <dbReference type="ARBA" id="ARBA00023040"/>
    </source>
</evidence>
<organism evidence="14 15">
    <name type="scientific">Macaca nemestrina</name>
    <name type="common">Pig-tailed macaque</name>
    <dbReference type="NCBI Taxonomy" id="9545"/>
    <lineage>
        <taxon>Eukaryota</taxon>
        <taxon>Metazoa</taxon>
        <taxon>Chordata</taxon>
        <taxon>Craniata</taxon>
        <taxon>Vertebrata</taxon>
        <taxon>Euteleostomi</taxon>
        <taxon>Mammalia</taxon>
        <taxon>Eutheria</taxon>
        <taxon>Euarchontoglires</taxon>
        <taxon>Primates</taxon>
        <taxon>Haplorrhini</taxon>
        <taxon>Catarrhini</taxon>
        <taxon>Cercopithecidae</taxon>
        <taxon>Cercopithecinae</taxon>
        <taxon>Macaca</taxon>
    </lineage>
</organism>
<keyword evidence="6 13" id="KW-0812">Transmembrane</keyword>
<dbReference type="PANTHER" id="PTHR24062">
    <property type="entry name" value="VOMERONASAL TYPE-1 RECEPTOR"/>
    <property type="match status" value="1"/>
</dbReference>
<dbReference type="GO" id="GO:0016503">
    <property type="term" value="F:pheromone receptor activity"/>
    <property type="evidence" value="ECO:0007669"/>
    <property type="project" value="InterPro"/>
</dbReference>
<evidence type="ECO:0000256" key="13">
    <source>
        <dbReference type="RuleBase" id="RU364061"/>
    </source>
</evidence>
<feature type="transmembrane region" description="Helical" evidence="13">
    <location>
        <begin position="250"/>
        <end position="270"/>
    </location>
</feature>
<dbReference type="SUPFAM" id="SSF81321">
    <property type="entry name" value="Family A G protein-coupled receptor-like"/>
    <property type="match status" value="1"/>
</dbReference>
<evidence type="ECO:0000256" key="11">
    <source>
        <dbReference type="ARBA" id="ARBA00023180"/>
    </source>
</evidence>
<keyword evidence="5 13" id="KW-0589">Pheromone response</keyword>
<keyword evidence="11" id="KW-0325">Glycoprotein</keyword>
<evidence type="ECO:0000256" key="7">
    <source>
        <dbReference type="ARBA" id="ARBA00022989"/>
    </source>
</evidence>
<comment type="similarity">
    <text evidence="3 13">Belongs to the G-protein coupled receptor 1 family.</text>
</comment>
<keyword evidence="7 13" id="KW-1133">Transmembrane helix</keyword>
<keyword evidence="8 13" id="KW-0297">G-protein coupled receptor</keyword>
<evidence type="ECO:0000256" key="5">
    <source>
        <dbReference type="ARBA" id="ARBA00022507"/>
    </source>
</evidence>